<protein>
    <submittedName>
        <fullName evidence="3">YtxH domain-containing protein</fullName>
    </submittedName>
</protein>
<dbReference type="KEGG" id="fes:HER31_04535"/>
<name>A0A6H1UAY2_9GAMM</name>
<proteinExistence type="predicted"/>
<dbReference type="Proteomes" id="UP000501602">
    <property type="component" value="Chromosome"/>
</dbReference>
<feature type="compositionally biased region" description="Low complexity" evidence="2">
    <location>
        <begin position="15"/>
        <end position="34"/>
    </location>
</feature>
<evidence type="ECO:0000313" key="3">
    <source>
        <dbReference type="EMBL" id="QIZ76225.1"/>
    </source>
</evidence>
<accession>A0A6H1UAY2</accession>
<keyword evidence="4" id="KW-1185">Reference proteome</keyword>
<evidence type="ECO:0000256" key="1">
    <source>
        <dbReference type="SAM" id="Coils"/>
    </source>
</evidence>
<keyword evidence="1" id="KW-0175">Coiled coil</keyword>
<sequence>MTKHYDPYSGYPYAGQTPQQGYGQTPYQTPYQQQNSNTHFISGLIAGAAVAYLASNKKVQQGVAATGTKVWSTVRGEVEELKERLEDTQAELEYYRNMHKDK</sequence>
<dbReference type="EMBL" id="CP051180">
    <property type="protein sequence ID" value="QIZ76225.1"/>
    <property type="molecule type" value="Genomic_DNA"/>
</dbReference>
<reference evidence="3 4" key="1">
    <citation type="submission" date="2020-04" db="EMBL/GenBank/DDBJ databases">
        <title>Ferrimonas sp. S7 isolated from sea water.</title>
        <authorList>
            <person name="Bae S.S."/>
            <person name="Baek K."/>
        </authorList>
    </citation>
    <scope>NUCLEOTIDE SEQUENCE [LARGE SCALE GENOMIC DNA]</scope>
    <source>
        <strain evidence="3 4">S7</strain>
    </source>
</reference>
<evidence type="ECO:0000313" key="4">
    <source>
        <dbReference type="Proteomes" id="UP000501602"/>
    </source>
</evidence>
<feature type="region of interest" description="Disordered" evidence="2">
    <location>
        <begin position="1"/>
        <end position="34"/>
    </location>
</feature>
<dbReference type="AlphaFoldDB" id="A0A6H1UAY2"/>
<dbReference type="RefSeq" id="WP_168659485.1">
    <property type="nucleotide sequence ID" value="NZ_CP051180.1"/>
</dbReference>
<organism evidence="3 4">
    <name type="scientific">Ferrimonas lipolytica</name>
    <dbReference type="NCBI Taxonomy" id="2724191"/>
    <lineage>
        <taxon>Bacteria</taxon>
        <taxon>Pseudomonadati</taxon>
        <taxon>Pseudomonadota</taxon>
        <taxon>Gammaproteobacteria</taxon>
        <taxon>Alteromonadales</taxon>
        <taxon>Ferrimonadaceae</taxon>
        <taxon>Ferrimonas</taxon>
    </lineage>
</organism>
<evidence type="ECO:0000256" key="2">
    <source>
        <dbReference type="SAM" id="MobiDB-lite"/>
    </source>
</evidence>
<gene>
    <name evidence="3" type="ORF">HER31_04535</name>
</gene>
<feature type="coiled-coil region" evidence="1">
    <location>
        <begin position="71"/>
        <end position="98"/>
    </location>
</feature>